<dbReference type="RefSeq" id="WP_161024894.1">
    <property type="nucleotide sequence ID" value="NZ_WWCJ01000004.1"/>
</dbReference>
<dbReference type="PANTHER" id="PTHR34322">
    <property type="entry name" value="TRANSPOSASE, Y1_TNP DOMAIN-CONTAINING"/>
    <property type="match status" value="1"/>
</dbReference>
<reference evidence="2 3" key="1">
    <citation type="submission" date="2019-12" db="EMBL/GenBank/DDBJ databases">
        <title>Novel species isolated from a subtropical stream in China.</title>
        <authorList>
            <person name="Lu H."/>
        </authorList>
    </citation>
    <scope>NUCLEOTIDE SEQUENCE [LARGE SCALE GENOMIC DNA]</scope>
    <source>
        <strain evidence="2 3">DS3</strain>
    </source>
</reference>
<comment type="caution">
    <text evidence="2">The sequence shown here is derived from an EMBL/GenBank/DDBJ whole genome shotgun (WGS) entry which is preliminary data.</text>
</comment>
<dbReference type="InterPro" id="IPR002686">
    <property type="entry name" value="Transposase_17"/>
</dbReference>
<dbReference type="Gene3D" id="3.30.70.1290">
    <property type="entry name" value="Transposase IS200-like"/>
    <property type="match status" value="1"/>
</dbReference>
<organism evidence="2 3">
    <name type="scientific">Pseudoduganella guangdongensis</name>
    <dbReference type="NCBI Taxonomy" id="2692179"/>
    <lineage>
        <taxon>Bacteria</taxon>
        <taxon>Pseudomonadati</taxon>
        <taxon>Pseudomonadota</taxon>
        <taxon>Betaproteobacteria</taxon>
        <taxon>Burkholderiales</taxon>
        <taxon>Oxalobacteraceae</taxon>
        <taxon>Telluria group</taxon>
        <taxon>Pseudoduganella</taxon>
    </lineage>
</organism>
<evidence type="ECO:0000313" key="3">
    <source>
        <dbReference type="Proteomes" id="UP000448575"/>
    </source>
</evidence>
<dbReference type="GO" id="GO:0006313">
    <property type="term" value="P:DNA transposition"/>
    <property type="evidence" value="ECO:0007669"/>
    <property type="project" value="InterPro"/>
</dbReference>
<dbReference type="SMART" id="SM01321">
    <property type="entry name" value="Y1_Tnp"/>
    <property type="match status" value="1"/>
</dbReference>
<keyword evidence="3" id="KW-1185">Reference proteome</keyword>
<feature type="domain" description="Transposase IS200-like" evidence="1">
    <location>
        <begin position="9"/>
        <end position="124"/>
    </location>
</feature>
<dbReference type="AlphaFoldDB" id="A0A6N9HEA2"/>
<proteinExistence type="predicted"/>
<dbReference type="SUPFAM" id="SSF143422">
    <property type="entry name" value="Transposase IS200-like"/>
    <property type="match status" value="1"/>
</dbReference>
<protein>
    <submittedName>
        <fullName evidence="2">Transposase</fullName>
    </submittedName>
</protein>
<name>A0A6N9HEA2_9BURK</name>
<dbReference type="Pfam" id="PF01797">
    <property type="entry name" value="Y1_Tnp"/>
    <property type="match status" value="1"/>
</dbReference>
<dbReference type="InterPro" id="IPR036515">
    <property type="entry name" value="Transposase_17_sf"/>
</dbReference>
<dbReference type="GO" id="GO:0004803">
    <property type="term" value="F:transposase activity"/>
    <property type="evidence" value="ECO:0007669"/>
    <property type="project" value="InterPro"/>
</dbReference>
<gene>
    <name evidence="2" type="ORF">GTP41_07265</name>
</gene>
<dbReference type="GO" id="GO:0003677">
    <property type="term" value="F:DNA binding"/>
    <property type="evidence" value="ECO:0007669"/>
    <property type="project" value="InterPro"/>
</dbReference>
<sequence>MPRPLRNYPSGTCLHLTQRGHNGCTVFHDDEERHGFLDLLKEHSVKANCDIHAYVLMGNHFHLLVSIREPNSQALLMKSIAQRTTLWRHARHGGSGSLWDKRYHSSQIDSEAYLLMCQRYIELNPVRAGMVMFPGGYRWSSYRGNAEGRPDDLLSPHDVYLGLGLDDEERRRRYRSLFEMPLAEKDLERIRFAIRGDCALRQTANR</sequence>
<dbReference type="Proteomes" id="UP000448575">
    <property type="component" value="Unassembled WGS sequence"/>
</dbReference>
<evidence type="ECO:0000313" key="2">
    <source>
        <dbReference type="EMBL" id="MYN01898.1"/>
    </source>
</evidence>
<dbReference type="PANTHER" id="PTHR34322:SF2">
    <property type="entry name" value="TRANSPOSASE IS200-LIKE DOMAIN-CONTAINING PROTEIN"/>
    <property type="match status" value="1"/>
</dbReference>
<dbReference type="EMBL" id="WWCJ01000004">
    <property type="protein sequence ID" value="MYN01898.1"/>
    <property type="molecule type" value="Genomic_DNA"/>
</dbReference>
<accession>A0A6N9HEA2</accession>
<evidence type="ECO:0000259" key="1">
    <source>
        <dbReference type="SMART" id="SM01321"/>
    </source>
</evidence>